<comment type="subunit">
    <text evidence="10">Monomer.</text>
</comment>
<feature type="active site" description="Nucleophile" evidence="10 11">
    <location>
        <position position="322"/>
    </location>
</feature>
<feature type="domain" description="Glycosyl hydrolase family 13 catalytic" evidence="12">
    <location>
        <begin position="165"/>
        <end position="519"/>
    </location>
</feature>
<dbReference type="PANTHER" id="PTHR43651">
    <property type="entry name" value="1,4-ALPHA-GLUCAN-BRANCHING ENZYME"/>
    <property type="match status" value="1"/>
</dbReference>
<dbReference type="InterPro" id="IPR013780">
    <property type="entry name" value="Glyco_hydro_b"/>
</dbReference>
<dbReference type="InterPro" id="IPR014756">
    <property type="entry name" value="Ig_E-set"/>
</dbReference>
<dbReference type="InterPro" id="IPR006048">
    <property type="entry name" value="A-amylase/branching_C"/>
</dbReference>
<comment type="catalytic activity">
    <reaction evidence="1 10">
        <text>Transfers a segment of a (1-&gt;4)-alpha-D-glucan chain to a primary hydroxy group in a similar glucan chain.</text>
        <dbReference type="EC" id="2.4.1.18"/>
    </reaction>
</comment>
<dbReference type="Gene3D" id="2.60.40.1180">
    <property type="entry name" value="Golgi alpha-mannosidase II"/>
    <property type="match status" value="1"/>
</dbReference>
<sequence length="653" mass="75936">MLYYTFIANIKWVKRMEISTLSEEEIFLFHEGTWAHSYRKMGAHQSTEHGIEGIRFNVWAPEAREVRLATDFNGWHGDNEPLTRLNKSGIWTGFFPDMPKGALYKYEMIAQNGERLLKADPYAVYAEVRPQTASRVWSLNGYSWQDEAWMRGKKTPYARPMNIYEVHLGSWRRHKDDTLLSYSELADQLVAYVADMGYTHLELLPLTEHPYDKSWGYQPTGYYAATSRYGEPQQLMELVDLCHQNGIGVILDWVPGHFAKDAHGLRRFDGSALFENEDPLIAEKPGWGTLAFDYGKPEVRNFLISNALFWFDLFHIDGLRVDAVTSILYHDFDKKPGQWRPNEFGGKEHLEGIAFLRQLNKTVFQYYPHALMMAEESNAYPGVTKAVDEDGLGFNYKWNMGWMNDTLSYAKEHFFNRKNHHNLLTFPIWYAWQDNHALPLSHDEVVHGKKSLLNKMPGSYEQKFAGLRLFYGYMMTHPGKKLLFMGGEFAQFIEWKDDAELDWLLLNYEPHWRMQAYTRRLNQLYAQEKALWKLDHDYKGFEWIEHEDDLQSVLSYRRLASPKGEALIMLCNFTDYAHPVYRIGVPSAGDYEIVLNSDEPAYGGSGFQAGLLREGGTIASQRINWHDKKNSVELPLPPLSVLILRRVKVKRSR</sequence>
<comment type="pathway">
    <text evidence="3 10">Glycan biosynthesis; glycogen biosynthesis.</text>
</comment>
<dbReference type="PIRSF" id="PIRSF000463">
    <property type="entry name" value="GlgB"/>
    <property type="match status" value="1"/>
</dbReference>
<keyword evidence="14" id="KW-1185">Reference proteome</keyword>
<dbReference type="InterPro" id="IPR044143">
    <property type="entry name" value="GlgB_N_E_set_prok"/>
</dbReference>
<dbReference type="NCBIfam" id="NF003811">
    <property type="entry name" value="PRK05402.1"/>
    <property type="match status" value="1"/>
</dbReference>
<evidence type="ECO:0000313" key="13">
    <source>
        <dbReference type="EMBL" id="SFF19601.1"/>
    </source>
</evidence>
<evidence type="ECO:0000256" key="6">
    <source>
        <dbReference type="ARBA" id="ARBA00022676"/>
    </source>
</evidence>
<dbReference type="PANTHER" id="PTHR43651:SF3">
    <property type="entry name" value="1,4-ALPHA-GLUCAN-BRANCHING ENZYME"/>
    <property type="match status" value="1"/>
</dbReference>
<evidence type="ECO:0000256" key="10">
    <source>
        <dbReference type="HAMAP-Rule" id="MF_00685"/>
    </source>
</evidence>
<keyword evidence="7 10" id="KW-0808">Transferase</keyword>
<dbReference type="NCBIfam" id="TIGR01515">
    <property type="entry name" value="branching_enzym"/>
    <property type="match status" value="1"/>
</dbReference>
<reference evidence="14" key="1">
    <citation type="submission" date="2016-10" db="EMBL/GenBank/DDBJ databases">
        <authorList>
            <person name="Varghese N."/>
            <person name="Submissions S."/>
        </authorList>
    </citation>
    <scope>NUCLEOTIDE SEQUENCE [LARGE SCALE GENOMIC DNA]</scope>
    <source>
        <strain evidence="14">CGMCC 1.10223</strain>
    </source>
</reference>
<dbReference type="GO" id="GO:0005978">
    <property type="term" value="P:glycogen biosynthetic process"/>
    <property type="evidence" value="ECO:0007669"/>
    <property type="project" value="UniProtKB-UniRule"/>
</dbReference>
<proteinExistence type="inferred from homology"/>
<dbReference type="Pfam" id="PF02922">
    <property type="entry name" value="CBM_48"/>
    <property type="match status" value="1"/>
</dbReference>
<dbReference type="GO" id="GO:0043169">
    <property type="term" value="F:cation binding"/>
    <property type="evidence" value="ECO:0007669"/>
    <property type="project" value="InterPro"/>
</dbReference>
<dbReference type="FunFam" id="3.20.20.80:FF:000003">
    <property type="entry name" value="1,4-alpha-glucan branching enzyme GlgB"/>
    <property type="match status" value="1"/>
</dbReference>
<dbReference type="FunFam" id="2.60.40.1180:FF:000002">
    <property type="entry name" value="1,4-alpha-glucan branching enzyme GlgB"/>
    <property type="match status" value="1"/>
</dbReference>
<evidence type="ECO:0000256" key="1">
    <source>
        <dbReference type="ARBA" id="ARBA00000826"/>
    </source>
</evidence>
<comment type="function">
    <text evidence="2 10">Catalyzes the formation of the alpha-1,6-glucosidic linkages in glycogen by scission of a 1,4-alpha-linked oligosaccharide from growing alpha-1,4-glucan chains and the subsequent attachment of the oligosaccharide to the alpha-1,6 position.</text>
</comment>
<dbReference type="GO" id="GO:0003844">
    <property type="term" value="F:1,4-alpha-glucan branching enzyme activity"/>
    <property type="evidence" value="ECO:0007669"/>
    <property type="project" value="UniProtKB-UniRule"/>
</dbReference>
<dbReference type="CDD" id="cd11322">
    <property type="entry name" value="AmyAc_Glg_BE"/>
    <property type="match status" value="1"/>
</dbReference>
<dbReference type="Proteomes" id="UP000183410">
    <property type="component" value="Unassembled WGS sequence"/>
</dbReference>
<dbReference type="InterPro" id="IPR004193">
    <property type="entry name" value="Glyco_hydro_13_N"/>
</dbReference>
<dbReference type="Pfam" id="PF02806">
    <property type="entry name" value="Alpha-amylase_C"/>
    <property type="match status" value="1"/>
</dbReference>
<dbReference type="CDD" id="cd02855">
    <property type="entry name" value="E_set_GBE_prok_N"/>
    <property type="match status" value="1"/>
</dbReference>
<organism evidence="13 14">
    <name type="scientific">Paenibacillus algorifonticola</name>
    <dbReference type="NCBI Taxonomy" id="684063"/>
    <lineage>
        <taxon>Bacteria</taxon>
        <taxon>Bacillati</taxon>
        <taxon>Bacillota</taxon>
        <taxon>Bacilli</taxon>
        <taxon>Bacillales</taxon>
        <taxon>Paenibacillaceae</taxon>
        <taxon>Paenibacillus</taxon>
    </lineage>
</organism>
<keyword evidence="8 10" id="KW-0320">Glycogen biosynthesis</keyword>
<dbReference type="Gene3D" id="2.60.40.10">
    <property type="entry name" value="Immunoglobulins"/>
    <property type="match status" value="1"/>
</dbReference>
<dbReference type="Gene3D" id="3.20.20.80">
    <property type="entry name" value="Glycosidases"/>
    <property type="match status" value="1"/>
</dbReference>
<dbReference type="InterPro" id="IPR017853">
    <property type="entry name" value="GH"/>
</dbReference>
<dbReference type="EMBL" id="FONN01000017">
    <property type="protein sequence ID" value="SFF19601.1"/>
    <property type="molecule type" value="Genomic_DNA"/>
</dbReference>
<dbReference type="EC" id="2.4.1.18" evidence="10"/>
<dbReference type="GO" id="GO:0005829">
    <property type="term" value="C:cytosol"/>
    <property type="evidence" value="ECO:0007669"/>
    <property type="project" value="TreeGrafter"/>
</dbReference>
<dbReference type="GO" id="GO:0004553">
    <property type="term" value="F:hydrolase activity, hydrolyzing O-glycosyl compounds"/>
    <property type="evidence" value="ECO:0007669"/>
    <property type="project" value="InterPro"/>
</dbReference>
<evidence type="ECO:0000256" key="7">
    <source>
        <dbReference type="ARBA" id="ARBA00022679"/>
    </source>
</evidence>
<evidence type="ECO:0000256" key="4">
    <source>
        <dbReference type="ARBA" id="ARBA00009000"/>
    </source>
</evidence>
<gene>
    <name evidence="10" type="primary">glgB</name>
    <name evidence="13" type="ORF">SAMN04487969_11779</name>
</gene>
<protein>
    <recommendedName>
        <fullName evidence="10">1,4-alpha-glucan branching enzyme GlgB</fullName>
        <ecNumber evidence="10">2.4.1.18</ecNumber>
    </recommendedName>
    <alternativeName>
        <fullName evidence="10">1,4-alpha-D-glucan:1,4-alpha-D-glucan 6-glucosyl-transferase</fullName>
    </alternativeName>
    <alternativeName>
        <fullName evidence="10">Alpha-(1-&gt;4)-glucan branching enzyme</fullName>
    </alternativeName>
    <alternativeName>
        <fullName evidence="10">Glycogen branching enzyme</fullName>
        <shortName evidence="10">BE</shortName>
    </alternativeName>
</protein>
<feature type="active site" description="Proton donor" evidence="10 11">
    <location>
        <position position="375"/>
    </location>
</feature>
<dbReference type="Pfam" id="PF00128">
    <property type="entry name" value="Alpha-amylase"/>
    <property type="match status" value="1"/>
</dbReference>
<evidence type="ECO:0000256" key="2">
    <source>
        <dbReference type="ARBA" id="ARBA00002953"/>
    </source>
</evidence>
<keyword evidence="6 10" id="KW-0328">Glycosyltransferase</keyword>
<keyword evidence="5 10" id="KW-0321">Glycogen metabolism</keyword>
<dbReference type="SUPFAM" id="SSF81296">
    <property type="entry name" value="E set domains"/>
    <property type="match status" value="1"/>
</dbReference>
<dbReference type="SUPFAM" id="SSF51011">
    <property type="entry name" value="Glycosyl hydrolase domain"/>
    <property type="match status" value="1"/>
</dbReference>
<dbReference type="AlphaFoldDB" id="A0A1I2GSR9"/>
<dbReference type="FunFam" id="2.60.40.10:FF:000169">
    <property type="entry name" value="1,4-alpha-glucan branching enzyme GlgB"/>
    <property type="match status" value="1"/>
</dbReference>
<dbReference type="InterPro" id="IPR013783">
    <property type="entry name" value="Ig-like_fold"/>
</dbReference>
<evidence type="ECO:0000313" key="14">
    <source>
        <dbReference type="Proteomes" id="UP000183410"/>
    </source>
</evidence>
<dbReference type="InterPro" id="IPR006047">
    <property type="entry name" value="GH13_cat_dom"/>
</dbReference>
<dbReference type="InterPro" id="IPR006407">
    <property type="entry name" value="GlgB"/>
</dbReference>
<evidence type="ECO:0000256" key="5">
    <source>
        <dbReference type="ARBA" id="ARBA00022600"/>
    </source>
</evidence>
<evidence type="ECO:0000256" key="9">
    <source>
        <dbReference type="ARBA" id="ARBA00023277"/>
    </source>
</evidence>
<dbReference type="NCBIfam" id="NF008967">
    <property type="entry name" value="PRK12313.1"/>
    <property type="match status" value="1"/>
</dbReference>
<name>A0A1I2GSR9_9BACL</name>
<evidence type="ECO:0000256" key="11">
    <source>
        <dbReference type="PIRSR" id="PIRSR000463-1"/>
    </source>
</evidence>
<keyword evidence="9 10" id="KW-0119">Carbohydrate metabolism</keyword>
<dbReference type="SMART" id="SM00642">
    <property type="entry name" value="Aamy"/>
    <property type="match status" value="1"/>
</dbReference>
<evidence type="ECO:0000259" key="12">
    <source>
        <dbReference type="SMART" id="SM00642"/>
    </source>
</evidence>
<dbReference type="InterPro" id="IPR037439">
    <property type="entry name" value="Branching_enzy"/>
</dbReference>
<dbReference type="SUPFAM" id="SSF51445">
    <property type="entry name" value="(Trans)glycosidases"/>
    <property type="match status" value="1"/>
</dbReference>
<dbReference type="UniPathway" id="UPA00164"/>
<comment type="similarity">
    <text evidence="4 10">Belongs to the glycosyl hydrolase 13 family. GlgB subfamily.</text>
</comment>
<dbReference type="HAMAP" id="MF_00685">
    <property type="entry name" value="GlgB"/>
    <property type="match status" value="1"/>
</dbReference>
<accession>A0A1I2GSR9</accession>
<evidence type="ECO:0000256" key="3">
    <source>
        <dbReference type="ARBA" id="ARBA00004964"/>
    </source>
</evidence>
<evidence type="ECO:0000256" key="8">
    <source>
        <dbReference type="ARBA" id="ARBA00023056"/>
    </source>
</evidence>